<name>A0AAD9N5N7_9ANNE</name>
<proteinExistence type="inferred from homology"/>
<sequence>MKSHTCHTNAVYDASSDDGVKYLAGYVPQLNPTNAGQTNRIKTGYALLPESVPLFDMRKRFVVLWITCTVGALLVWRLFDFRLYFKDSRQSATIGVDDTSAPTKTKTRLKRILYWNAYFKSKDFKFGLGRAPFLEHQCRVTSCTVTNDKSTLSDADVVMFHGPQIDSLPDVRYRRQLYVYVQKEPWMAMSDRLMPAYGDVMNLTMTYRRDSDVVLPYAIVRRRNASDDRIRPVDPDRKSRSVVWAVSHCQTDSRRELYVDELKKHIDVDVYGDCGQLSCDKRHNRACWEMFAERYRFVVAMENDICRDYVTEKTYRPMAHDLIPIVLGGAAYAVVTPPHSVIDVADYPNPKRLAEYLRYLTGNATAYNEYFQGEVGRLRDRILPEGGHRSVFLSALRTVARRQLPADELRRSARMVGRRRLRRWRYDPNDVSLVDLYSLGALRCWS</sequence>
<dbReference type="Proteomes" id="UP001208570">
    <property type="component" value="Unassembled WGS sequence"/>
</dbReference>
<dbReference type="FunFam" id="3.40.50.11660:FF:000004">
    <property type="entry name" value="Glycoprotein 3-alpha-L-fucosyltransferase A"/>
    <property type="match status" value="1"/>
</dbReference>
<reference evidence="15" key="1">
    <citation type="journal article" date="2023" name="Mol. Biol. Evol.">
        <title>Third-Generation Sequencing Reveals the Adaptive Role of the Epigenome in Three Deep-Sea Polychaetes.</title>
        <authorList>
            <person name="Perez M."/>
            <person name="Aroh O."/>
            <person name="Sun Y."/>
            <person name="Lan Y."/>
            <person name="Juniper S.K."/>
            <person name="Young C.R."/>
            <person name="Angers B."/>
            <person name="Qian P.Y."/>
        </authorList>
    </citation>
    <scope>NUCLEOTIDE SEQUENCE</scope>
    <source>
        <strain evidence="15">P08H-3</strain>
    </source>
</reference>
<feature type="transmembrane region" description="Helical" evidence="12">
    <location>
        <begin position="61"/>
        <end position="79"/>
    </location>
</feature>
<dbReference type="InterPro" id="IPR055270">
    <property type="entry name" value="Glyco_tran_10_C"/>
</dbReference>
<evidence type="ECO:0000313" key="15">
    <source>
        <dbReference type="EMBL" id="KAK2157690.1"/>
    </source>
</evidence>
<comment type="pathway">
    <text evidence="2">Protein modification; protein glycosylation.</text>
</comment>
<dbReference type="SUPFAM" id="SSF53756">
    <property type="entry name" value="UDP-Glycosyltransferase/glycogen phosphorylase"/>
    <property type="match status" value="1"/>
</dbReference>
<dbReference type="GO" id="GO:0008417">
    <property type="term" value="F:fucosyltransferase activity"/>
    <property type="evidence" value="ECO:0007669"/>
    <property type="project" value="InterPro"/>
</dbReference>
<evidence type="ECO:0000256" key="1">
    <source>
        <dbReference type="ARBA" id="ARBA00004323"/>
    </source>
</evidence>
<dbReference type="InterPro" id="IPR031481">
    <property type="entry name" value="Glyco_tran_10_N"/>
</dbReference>
<evidence type="ECO:0000256" key="6">
    <source>
        <dbReference type="ARBA" id="ARBA00022692"/>
    </source>
</evidence>
<evidence type="ECO:0000256" key="10">
    <source>
        <dbReference type="ARBA" id="ARBA00023136"/>
    </source>
</evidence>
<comment type="caution">
    <text evidence="15">The sequence shown here is derived from an EMBL/GenBank/DDBJ whole genome shotgun (WGS) entry which is preliminary data.</text>
</comment>
<evidence type="ECO:0000256" key="9">
    <source>
        <dbReference type="ARBA" id="ARBA00023034"/>
    </source>
</evidence>
<evidence type="ECO:0000256" key="7">
    <source>
        <dbReference type="ARBA" id="ARBA00022968"/>
    </source>
</evidence>
<dbReference type="Gene3D" id="3.40.50.11660">
    <property type="entry name" value="Glycosyl transferase family 10, C-terminal domain"/>
    <property type="match status" value="1"/>
</dbReference>
<keyword evidence="4 12" id="KW-0328">Glycosyltransferase</keyword>
<dbReference type="InterPro" id="IPR001503">
    <property type="entry name" value="Glyco_trans_10"/>
</dbReference>
<evidence type="ECO:0000256" key="8">
    <source>
        <dbReference type="ARBA" id="ARBA00022989"/>
    </source>
</evidence>
<keyword evidence="10 12" id="KW-0472">Membrane</keyword>
<keyword evidence="8 12" id="KW-1133">Transmembrane helix</keyword>
<dbReference type="Pfam" id="PF17039">
    <property type="entry name" value="Glyco_tran_10_N"/>
    <property type="match status" value="1"/>
</dbReference>
<keyword evidence="11" id="KW-0325">Glycoprotein</keyword>
<keyword evidence="5 12" id="KW-0808">Transferase</keyword>
<dbReference type="PANTHER" id="PTHR48438:SF1">
    <property type="entry name" value="ALPHA-(1,3)-FUCOSYLTRANSFERASE C-RELATED"/>
    <property type="match status" value="1"/>
</dbReference>
<dbReference type="InterPro" id="IPR038577">
    <property type="entry name" value="GT10-like_C_sf"/>
</dbReference>
<dbReference type="Pfam" id="PF00852">
    <property type="entry name" value="Glyco_transf_10"/>
    <property type="match status" value="1"/>
</dbReference>
<evidence type="ECO:0000256" key="4">
    <source>
        <dbReference type="ARBA" id="ARBA00022676"/>
    </source>
</evidence>
<organism evidence="15 16">
    <name type="scientific">Paralvinella palmiformis</name>
    <dbReference type="NCBI Taxonomy" id="53620"/>
    <lineage>
        <taxon>Eukaryota</taxon>
        <taxon>Metazoa</taxon>
        <taxon>Spiralia</taxon>
        <taxon>Lophotrochozoa</taxon>
        <taxon>Annelida</taxon>
        <taxon>Polychaeta</taxon>
        <taxon>Sedentaria</taxon>
        <taxon>Canalipalpata</taxon>
        <taxon>Terebellida</taxon>
        <taxon>Terebelliformia</taxon>
        <taxon>Alvinellidae</taxon>
        <taxon>Paralvinella</taxon>
    </lineage>
</organism>
<dbReference type="PANTHER" id="PTHR48438">
    <property type="entry name" value="ALPHA-(1,3)-FUCOSYLTRANSFERASE C-RELATED"/>
    <property type="match status" value="1"/>
</dbReference>
<comment type="subcellular location">
    <subcellularLocation>
        <location evidence="1">Golgi apparatus membrane</location>
        <topology evidence="1">Single-pass type II membrane protein</topology>
    </subcellularLocation>
    <subcellularLocation>
        <location evidence="12">Golgi apparatus</location>
        <location evidence="12">Golgi stack membrane</location>
        <topology evidence="12">Single-pass type II membrane protein</topology>
    </subcellularLocation>
</comment>
<keyword evidence="6 12" id="KW-0812">Transmembrane</keyword>
<keyword evidence="16" id="KW-1185">Reference proteome</keyword>
<evidence type="ECO:0000256" key="3">
    <source>
        <dbReference type="ARBA" id="ARBA00008919"/>
    </source>
</evidence>
<dbReference type="GO" id="GO:0000139">
    <property type="term" value="C:Golgi membrane"/>
    <property type="evidence" value="ECO:0007669"/>
    <property type="project" value="UniProtKB-SubCell"/>
</dbReference>
<evidence type="ECO:0000256" key="12">
    <source>
        <dbReference type="RuleBase" id="RU003832"/>
    </source>
</evidence>
<feature type="domain" description="Fucosyltransferase N-terminal" evidence="14">
    <location>
        <begin position="109"/>
        <end position="217"/>
    </location>
</feature>
<gene>
    <name evidence="15" type="ORF">LSH36_186g00056</name>
</gene>
<evidence type="ECO:0000256" key="11">
    <source>
        <dbReference type="ARBA" id="ARBA00023180"/>
    </source>
</evidence>
<keyword evidence="9 12" id="KW-0333">Golgi apparatus</keyword>
<comment type="similarity">
    <text evidence="3 12">Belongs to the glycosyltransferase 10 family.</text>
</comment>
<evidence type="ECO:0000256" key="5">
    <source>
        <dbReference type="ARBA" id="ARBA00022679"/>
    </source>
</evidence>
<evidence type="ECO:0000259" key="14">
    <source>
        <dbReference type="Pfam" id="PF17039"/>
    </source>
</evidence>
<accession>A0AAD9N5N7</accession>
<feature type="domain" description="Fucosyltransferase C-terminal" evidence="13">
    <location>
        <begin position="237"/>
        <end position="372"/>
    </location>
</feature>
<protein>
    <recommendedName>
        <fullName evidence="12">Fucosyltransferase</fullName>
        <ecNumber evidence="12">2.4.1.-</ecNumber>
    </recommendedName>
</protein>
<dbReference type="EMBL" id="JAODUP010000186">
    <property type="protein sequence ID" value="KAK2157690.1"/>
    <property type="molecule type" value="Genomic_DNA"/>
</dbReference>
<dbReference type="GO" id="GO:0032580">
    <property type="term" value="C:Golgi cisterna membrane"/>
    <property type="evidence" value="ECO:0007669"/>
    <property type="project" value="UniProtKB-SubCell"/>
</dbReference>
<dbReference type="AlphaFoldDB" id="A0AAD9N5N7"/>
<dbReference type="EC" id="2.4.1.-" evidence="12"/>
<evidence type="ECO:0000259" key="13">
    <source>
        <dbReference type="Pfam" id="PF00852"/>
    </source>
</evidence>
<evidence type="ECO:0000256" key="2">
    <source>
        <dbReference type="ARBA" id="ARBA00004922"/>
    </source>
</evidence>
<evidence type="ECO:0000313" key="16">
    <source>
        <dbReference type="Proteomes" id="UP001208570"/>
    </source>
</evidence>
<keyword evidence="7" id="KW-0735">Signal-anchor</keyword>